<keyword evidence="1" id="KW-0812">Transmembrane</keyword>
<evidence type="ECO:0000256" key="1">
    <source>
        <dbReference type="SAM" id="Phobius"/>
    </source>
</evidence>
<protein>
    <submittedName>
        <fullName evidence="2">Uncharacterized protein</fullName>
    </submittedName>
</protein>
<feature type="transmembrane region" description="Helical" evidence="1">
    <location>
        <begin position="75"/>
        <end position="95"/>
    </location>
</feature>
<keyword evidence="1" id="KW-1133">Transmembrane helix</keyword>
<feature type="transmembrane region" description="Helical" evidence="1">
    <location>
        <begin position="116"/>
        <end position="134"/>
    </location>
</feature>
<keyword evidence="1" id="KW-0472">Membrane</keyword>
<dbReference type="InParanoid" id="A0A059A048"/>
<evidence type="ECO:0000313" key="2">
    <source>
        <dbReference type="EMBL" id="KCW47051.1"/>
    </source>
</evidence>
<dbReference type="Gramene" id="KCW47051">
    <property type="protein sequence ID" value="KCW47051"/>
    <property type="gene ID" value="EUGRSUZ_K00859"/>
</dbReference>
<dbReference type="AlphaFoldDB" id="A0A059A048"/>
<sequence length="187" mass="21499">MWTDLKNSARWINFVQEHSINDMMLAIVTVIECLRQILQLSGEFDSWDTASKEDWSMATMLDRRNSGMLLSYKSISMIVSFLSCILVIMCKLCALRLTWKRDYQKAEFRSSVMARLIILPSVLSICLLGVTTLADGKLPRLGDAKFTLLLGPSLRFLISETVLPELAYFFRTLVGRFRLLLAWSRLY</sequence>
<organism evidence="2">
    <name type="scientific">Eucalyptus grandis</name>
    <name type="common">Flooded gum</name>
    <dbReference type="NCBI Taxonomy" id="71139"/>
    <lineage>
        <taxon>Eukaryota</taxon>
        <taxon>Viridiplantae</taxon>
        <taxon>Streptophyta</taxon>
        <taxon>Embryophyta</taxon>
        <taxon>Tracheophyta</taxon>
        <taxon>Spermatophyta</taxon>
        <taxon>Magnoliopsida</taxon>
        <taxon>eudicotyledons</taxon>
        <taxon>Gunneridae</taxon>
        <taxon>Pentapetalae</taxon>
        <taxon>rosids</taxon>
        <taxon>malvids</taxon>
        <taxon>Myrtales</taxon>
        <taxon>Myrtaceae</taxon>
        <taxon>Myrtoideae</taxon>
        <taxon>Eucalypteae</taxon>
        <taxon>Eucalyptus</taxon>
    </lineage>
</organism>
<dbReference type="EMBL" id="KK198763">
    <property type="protein sequence ID" value="KCW47051.1"/>
    <property type="molecule type" value="Genomic_DNA"/>
</dbReference>
<reference evidence="2" key="1">
    <citation type="submission" date="2013-07" db="EMBL/GenBank/DDBJ databases">
        <title>The genome of Eucalyptus grandis.</title>
        <authorList>
            <person name="Schmutz J."/>
            <person name="Hayes R."/>
            <person name="Myburg A."/>
            <person name="Tuskan G."/>
            <person name="Grattapaglia D."/>
            <person name="Rokhsar D.S."/>
        </authorList>
    </citation>
    <scope>NUCLEOTIDE SEQUENCE</scope>
    <source>
        <tissue evidence="2">Leaf extractions</tissue>
    </source>
</reference>
<proteinExistence type="predicted"/>
<accession>A0A059A048</accession>
<name>A0A059A048_EUCGR</name>
<gene>
    <name evidence="2" type="ORF">EUGRSUZ_K00859</name>
</gene>